<name>A0A1F7WRJ7_9BACT</name>
<dbReference type="Gene3D" id="3.20.20.70">
    <property type="entry name" value="Aldolase class I"/>
    <property type="match status" value="1"/>
</dbReference>
<evidence type="ECO:0000256" key="1">
    <source>
        <dbReference type="ARBA" id="ARBA00023235"/>
    </source>
</evidence>
<accession>A0A1F7WRJ7</accession>
<dbReference type="EMBL" id="MGFM01000039">
    <property type="protein sequence ID" value="OGM05391.1"/>
    <property type="molecule type" value="Genomic_DNA"/>
</dbReference>
<dbReference type="GO" id="GO:0004807">
    <property type="term" value="F:triose-phosphate isomerase activity"/>
    <property type="evidence" value="ECO:0007669"/>
    <property type="project" value="InterPro"/>
</dbReference>
<dbReference type="NCBIfam" id="NF003302">
    <property type="entry name" value="PRK04302.1"/>
    <property type="match status" value="1"/>
</dbReference>
<evidence type="ECO:0000313" key="2">
    <source>
        <dbReference type="EMBL" id="OGM05391.1"/>
    </source>
</evidence>
<gene>
    <name evidence="2" type="ORF">A2125_02120</name>
</gene>
<keyword evidence="1" id="KW-0413">Isomerase</keyword>
<dbReference type="Pfam" id="PF00121">
    <property type="entry name" value="TIM"/>
    <property type="match status" value="1"/>
</dbReference>
<dbReference type="InterPro" id="IPR000652">
    <property type="entry name" value="Triosephosphate_isomerase"/>
</dbReference>
<dbReference type="InterPro" id="IPR013785">
    <property type="entry name" value="Aldolase_TIM"/>
</dbReference>
<dbReference type="InterPro" id="IPR035990">
    <property type="entry name" value="TIM_sf"/>
</dbReference>
<protein>
    <submittedName>
        <fullName evidence="2">Uncharacterized protein</fullName>
    </submittedName>
</protein>
<reference evidence="2 3" key="1">
    <citation type="journal article" date="2016" name="Nat. Commun.">
        <title>Thousands of microbial genomes shed light on interconnected biogeochemical processes in an aquifer system.</title>
        <authorList>
            <person name="Anantharaman K."/>
            <person name="Brown C.T."/>
            <person name="Hug L.A."/>
            <person name="Sharon I."/>
            <person name="Castelle C.J."/>
            <person name="Probst A.J."/>
            <person name="Thomas B.C."/>
            <person name="Singh A."/>
            <person name="Wilkins M.J."/>
            <person name="Karaoz U."/>
            <person name="Brodie E.L."/>
            <person name="Williams K.H."/>
            <person name="Hubbard S.S."/>
            <person name="Banfield J.F."/>
        </authorList>
    </citation>
    <scope>NUCLEOTIDE SEQUENCE [LARGE SCALE GENOMIC DNA]</scope>
</reference>
<dbReference type="CDD" id="cd00311">
    <property type="entry name" value="TIM"/>
    <property type="match status" value="1"/>
</dbReference>
<proteinExistence type="predicted"/>
<dbReference type="SUPFAM" id="SSF51351">
    <property type="entry name" value="Triosephosphate isomerase (TIM)"/>
    <property type="match status" value="1"/>
</dbReference>
<dbReference type="AlphaFoldDB" id="A0A1F7WRJ7"/>
<dbReference type="GO" id="GO:0006094">
    <property type="term" value="P:gluconeogenesis"/>
    <property type="evidence" value="ECO:0007669"/>
    <property type="project" value="UniProtKB-UniPathway"/>
</dbReference>
<dbReference type="Proteomes" id="UP000178812">
    <property type="component" value="Unassembled WGS sequence"/>
</dbReference>
<evidence type="ECO:0000313" key="3">
    <source>
        <dbReference type="Proteomes" id="UP000178812"/>
    </source>
</evidence>
<dbReference type="UniPathway" id="UPA00109">
    <property type="reaction ID" value="UER00189"/>
</dbReference>
<comment type="caution">
    <text evidence="2">The sequence shown here is derived from an EMBL/GenBank/DDBJ whole genome shotgun (WGS) entry which is preliminary data.</text>
</comment>
<organism evidence="2 3">
    <name type="scientific">Candidatus Woesebacteria bacterium GWB1_43_5</name>
    <dbReference type="NCBI Taxonomy" id="1802474"/>
    <lineage>
        <taxon>Bacteria</taxon>
        <taxon>Candidatus Woeseibacteriota</taxon>
    </lineage>
</organism>
<sequence>MIFVNFKTYEGGTGENAISLVRILETVSAESGIKIIPVVQSTDVREITALTKLPVWGQNIDPAEYGAHTGSTLAEALVEDGAEGTFLNHSEHKFNTQDMLKKAVERAKEAGLKTLVFATDLSELRLILRLKPTYVAYEPSELVGSKTTSVSESKPEVIKEAVEIAKKHNLPLIVGAGIKSSKDIKTALSLGATGFAVASAIVEADDPKTELLKLVEGYK</sequence>
<dbReference type="PROSITE" id="PS51440">
    <property type="entry name" value="TIM_2"/>
    <property type="match status" value="1"/>
</dbReference>
<dbReference type="UniPathway" id="UPA00138"/>
<dbReference type="GO" id="GO:0006096">
    <property type="term" value="P:glycolytic process"/>
    <property type="evidence" value="ECO:0007669"/>
    <property type="project" value="UniProtKB-UniPathway"/>
</dbReference>